<dbReference type="AlphaFoldDB" id="A0A0A0D196"/>
<feature type="signal peptide" evidence="1">
    <location>
        <begin position="1"/>
        <end position="19"/>
    </location>
</feature>
<comment type="caution">
    <text evidence="3">The sequence shown here is derived from an EMBL/GenBank/DDBJ whole genome shotgun (WGS) entry which is preliminary data.</text>
</comment>
<proteinExistence type="predicted"/>
<accession>A0A0A0D196</accession>
<dbReference type="Pfam" id="PF00561">
    <property type="entry name" value="Abhydrolase_1"/>
    <property type="match status" value="1"/>
</dbReference>
<gene>
    <name evidence="3" type="ORF">P409_21155</name>
</gene>
<dbReference type="SUPFAM" id="SSF53474">
    <property type="entry name" value="alpha/beta-Hydrolases"/>
    <property type="match status" value="1"/>
</dbReference>
<dbReference type="InterPro" id="IPR000073">
    <property type="entry name" value="AB_hydrolase_1"/>
</dbReference>
<name>A0A0A0D196_9PROT</name>
<evidence type="ECO:0000313" key="4">
    <source>
        <dbReference type="Proteomes" id="UP000029995"/>
    </source>
</evidence>
<feature type="domain" description="AB hydrolase-1" evidence="2">
    <location>
        <begin position="99"/>
        <end position="306"/>
    </location>
</feature>
<protein>
    <recommendedName>
        <fullName evidence="2">AB hydrolase-1 domain-containing protein</fullName>
    </recommendedName>
</protein>
<evidence type="ECO:0000256" key="1">
    <source>
        <dbReference type="SAM" id="SignalP"/>
    </source>
</evidence>
<dbReference type="InterPro" id="IPR029058">
    <property type="entry name" value="AB_hydrolase_fold"/>
</dbReference>
<dbReference type="InterPro" id="IPR050471">
    <property type="entry name" value="AB_hydrolase"/>
</dbReference>
<dbReference type="Proteomes" id="UP000029995">
    <property type="component" value="Unassembled WGS sequence"/>
</dbReference>
<dbReference type="RefSeq" id="WP_034843289.1">
    <property type="nucleotide sequence ID" value="NZ_JANX01000311.1"/>
</dbReference>
<reference evidence="3 4" key="1">
    <citation type="submission" date="2014-01" db="EMBL/GenBank/DDBJ databases">
        <title>Genome sequence determination for a cystic fibrosis isolate, Inquilinus limosus.</title>
        <authorList>
            <person name="Pino M."/>
            <person name="Di Conza J."/>
            <person name="Gutkind G."/>
        </authorList>
    </citation>
    <scope>NUCLEOTIDE SEQUENCE [LARGE SCALE GENOMIC DNA]</scope>
    <source>
        <strain evidence="3 4">MP06</strain>
    </source>
</reference>
<evidence type="ECO:0000313" key="3">
    <source>
        <dbReference type="EMBL" id="KGM32476.1"/>
    </source>
</evidence>
<dbReference type="Gene3D" id="3.40.50.1820">
    <property type="entry name" value="alpha/beta hydrolase"/>
    <property type="match status" value="1"/>
</dbReference>
<dbReference type="PANTHER" id="PTHR43433:SF10">
    <property type="entry name" value="AB HYDROLASE-1 DOMAIN-CONTAINING PROTEIN"/>
    <property type="match status" value="1"/>
</dbReference>
<keyword evidence="1" id="KW-0732">Signal</keyword>
<dbReference type="OrthoDB" id="495620at2"/>
<dbReference type="PANTHER" id="PTHR43433">
    <property type="entry name" value="HYDROLASE, ALPHA/BETA FOLD FAMILY PROTEIN"/>
    <property type="match status" value="1"/>
</dbReference>
<sequence>MRSLVLAAVLAFSGFPALAADPAPTDPVPTVPASDLTGLQTAFDPMGPAVQALTLPDGRVVHYIDEGASDWRPVLYVSGTGTSVRAFGMTEYLRSLRTKLKLRFIAVERNGFGDTEFRPGWTTKDYAAEVRAVLDHLGVQQTAALAISGGGPYLAEIAAEMPDRLISLHFLAATSGFGPEKKACQMSDAELTEAMTSAQNPEAWWTYPETSPTRRIPGFADRAYEEGARTYFIRGQMGDLRGQVAEYRRYCTGPKADVTRVQVPVYVYQGTADTSVPLDQARYWQSQFPDVRKARIYEGEGHDVQYRHWDQLLLDVAGHSGLTMLCADGTSQAVPEADARALLAKGATLGICAWR</sequence>
<dbReference type="EMBL" id="JANX01000311">
    <property type="protein sequence ID" value="KGM32476.1"/>
    <property type="molecule type" value="Genomic_DNA"/>
</dbReference>
<evidence type="ECO:0000259" key="2">
    <source>
        <dbReference type="Pfam" id="PF00561"/>
    </source>
</evidence>
<organism evidence="3 4">
    <name type="scientific">Inquilinus limosus MP06</name>
    <dbReference type="NCBI Taxonomy" id="1398085"/>
    <lineage>
        <taxon>Bacteria</taxon>
        <taxon>Pseudomonadati</taxon>
        <taxon>Pseudomonadota</taxon>
        <taxon>Alphaproteobacteria</taxon>
        <taxon>Rhodospirillales</taxon>
        <taxon>Rhodospirillaceae</taxon>
        <taxon>Inquilinus</taxon>
    </lineage>
</organism>
<feature type="chain" id="PRO_5001960690" description="AB hydrolase-1 domain-containing protein" evidence="1">
    <location>
        <begin position="20"/>
        <end position="355"/>
    </location>
</feature>